<dbReference type="PANTHER" id="PTHR11439:SF442">
    <property type="entry name" value="CYSTEINE-RICH RLK (RECEPTOR-LIKE PROTEIN KINASE) 8"/>
    <property type="match status" value="1"/>
</dbReference>
<dbReference type="CDD" id="cd09272">
    <property type="entry name" value="RNase_HI_RT_Ty1"/>
    <property type="match status" value="1"/>
</dbReference>
<dbReference type="PANTHER" id="PTHR11439">
    <property type="entry name" value="GAG-POL-RELATED RETROTRANSPOSON"/>
    <property type="match status" value="1"/>
</dbReference>
<evidence type="ECO:0000259" key="1">
    <source>
        <dbReference type="Pfam" id="PF07727"/>
    </source>
</evidence>
<dbReference type="Pfam" id="PF07727">
    <property type="entry name" value="RVT_2"/>
    <property type="match status" value="1"/>
</dbReference>
<dbReference type="AlphaFoldDB" id="A5BA84"/>
<accession>A5BA84</accession>
<protein>
    <recommendedName>
        <fullName evidence="1">Reverse transcriptase Ty1/copia-type domain-containing protein</fullName>
    </recommendedName>
</protein>
<dbReference type="InterPro" id="IPR043502">
    <property type="entry name" value="DNA/RNA_pol_sf"/>
</dbReference>
<dbReference type="SUPFAM" id="SSF56672">
    <property type="entry name" value="DNA/RNA polymerases"/>
    <property type="match status" value="1"/>
</dbReference>
<dbReference type="InterPro" id="IPR013103">
    <property type="entry name" value="RVT_2"/>
</dbReference>
<feature type="domain" description="Reverse transcriptase Ty1/copia-type" evidence="1">
    <location>
        <begin position="1"/>
        <end position="49"/>
    </location>
</feature>
<proteinExistence type="predicted"/>
<evidence type="ECO:0000313" key="2">
    <source>
        <dbReference type="EMBL" id="CAN67702.1"/>
    </source>
</evidence>
<name>A5BA84_VITVI</name>
<dbReference type="EMBL" id="AM452040">
    <property type="protein sequence ID" value="CAN67702.1"/>
    <property type="molecule type" value="Genomic_DNA"/>
</dbReference>
<reference evidence="2" key="1">
    <citation type="journal article" date="2007" name="PLoS ONE">
        <title>The first genome sequence of an elite grapevine cultivar (Pinot noir Vitis vinifera L.): coping with a highly heterozygous genome.</title>
        <authorList>
            <person name="Velasco R."/>
            <person name="Zharkikh A."/>
            <person name="Troggio M."/>
            <person name="Cartwright D.A."/>
            <person name="Cestaro A."/>
            <person name="Pruss D."/>
            <person name="Pindo M."/>
            <person name="FitzGerald L.M."/>
            <person name="Vezzulli S."/>
            <person name="Reid J."/>
            <person name="Malacarne G."/>
            <person name="Iliev D."/>
            <person name="Coppola G."/>
            <person name="Wardell B."/>
            <person name="Micheletti D."/>
            <person name="Macalma T."/>
            <person name="Facci M."/>
            <person name="Mitchell J.T."/>
            <person name="Perazzolli M."/>
            <person name="Eldredge G."/>
            <person name="Gatto P."/>
            <person name="Oyzerski R."/>
            <person name="Moretto M."/>
            <person name="Gutin N."/>
            <person name="Stefanini M."/>
            <person name="Chen Y."/>
            <person name="Segala C."/>
            <person name="Davenport C."/>
            <person name="Dematte L."/>
            <person name="Mraz A."/>
            <person name="Battilana J."/>
            <person name="Stormo K."/>
            <person name="Costa F."/>
            <person name="Tao Q."/>
            <person name="Si-Ammour A."/>
            <person name="Harkins T."/>
            <person name="Lackey A."/>
            <person name="Perbost C."/>
            <person name="Taillon B."/>
            <person name="Stella A."/>
            <person name="Solovyev V."/>
            <person name="Fawcett J.A."/>
            <person name="Sterck L."/>
            <person name="Vandepoele K."/>
            <person name="Grando S.M."/>
            <person name="Toppo S."/>
            <person name="Moser C."/>
            <person name="Lanchbury J."/>
            <person name="Bogden R."/>
            <person name="Skolnick M."/>
            <person name="Sgaramella V."/>
            <person name="Bhatnagar S.K."/>
            <person name="Fontana P."/>
            <person name="Gutin A."/>
            <person name="Van de Peer Y."/>
            <person name="Salamini F."/>
            <person name="Viola R."/>
        </authorList>
    </citation>
    <scope>NUCLEOTIDE SEQUENCE</scope>
</reference>
<organism evidence="2">
    <name type="scientific">Vitis vinifera</name>
    <name type="common">Grape</name>
    <dbReference type="NCBI Taxonomy" id="29760"/>
    <lineage>
        <taxon>Eukaryota</taxon>
        <taxon>Viridiplantae</taxon>
        <taxon>Streptophyta</taxon>
        <taxon>Embryophyta</taxon>
        <taxon>Tracheophyta</taxon>
        <taxon>Spermatophyta</taxon>
        <taxon>Magnoliopsida</taxon>
        <taxon>eudicotyledons</taxon>
        <taxon>Gunneridae</taxon>
        <taxon>Pentapetalae</taxon>
        <taxon>rosids</taxon>
        <taxon>Vitales</taxon>
        <taxon>Vitaceae</taxon>
        <taxon>Viteae</taxon>
        <taxon>Vitis</taxon>
    </lineage>
</organism>
<gene>
    <name evidence="2" type="ORF">VITISV_041588</name>
</gene>
<sequence length="334" mass="38253">MDVKSAFLNGFINEEVYVEQPLGFQSFNFPNHVFKLKKALYGLKQAPRACMMGELNFFLGLQIKQLKEGTFINQAKYIKDLLKRFNMEEAKVMKTPISSSIKLDMDEKGKSIDSTMYRGMIGSLLYLTASRPNIIYSVCLCARFQSCPKESHLSVVKRILRYLKGTMNIGLWYPKGDNFELIGFSDADFVDCRVERKSTSGTCHFLGHSFVSWHSKKQNSVALSMAEAEYIAAGLCCAQILWMKQTLSDFNLSFEHVPIKCDNTSAINISKNPVQHSRTKHIEIRHHFLRDHAQKGDITLEFVSTKYQLADIFTKPLSEEQFSDIRRQLRVISL</sequence>